<evidence type="ECO:0000256" key="1">
    <source>
        <dbReference type="ARBA" id="ARBA00004737"/>
    </source>
</evidence>
<dbReference type="NCBIfam" id="NF003215">
    <property type="entry name" value="PRK04180.1"/>
    <property type="match status" value="1"/>
</dbReference>
<evidence type="ECO:0000259" key="11">
    <source>
        <dbReference type="Pfam" id="PF01680"/>
    </source>
</evidence>
<keyword evidence="3 8" id="KW-0663">Pyridoxal phosphate</keyword>
<organism evidence="12 13">
    <name type="scientific">Actinorugispora endophytica</name>
    <dbReference type="NCBI Taxonomy" id="1605990"/>
    <lineage>
        <taxon>Bacteria</taxon>
        <taxon>Bacillati</taxon>
        <taxon>Actinomycetota</taxon>
        <taxon>Actinomycetes</taxon>
        <taxon>Streptosporangiales</taxon>
        <taxon>Nocardiopsidaceae</taxon>
        <taxon>Actinorugispora</taxon>
    </lineage>
</organism>
<dbReference type="PIRSF" id="PIRSF029271">
    <property type="entry name" value="Pdx1"/>
    <property type="match status" value="1"/>
</dbReference>
<dbReference type="CDD" id="cd04727">
    <property type="entry name" value="pdxS"/>
    <property type="match status" value="1"/>
</dbReference>
<dbReference type="GO" id="GO:0008615">
    <property type="term" value="P:pyridoxine biosynthetic process"/>
    <property type="evidence" value="ECO:0007669"/>
    <property type="project" value="TreeGrafter"/>
</dbReference>
<comment type="caution">
    <text evidence="12">The sequence shown here is derived from an EMBL/GenBank/DDBJ whole genome shotgun (WGS) entry which is preliminary data.</text>
</comment>
<keyword evidence="5 8" id="KW-0704">Schiff base</keyword>
<feature type="binding site" evidence="8">
    <location>
        <position position="184"/>
    </location>
    <ligand>
        <name>D-glyceraldehyde 3-phosphate</name>
        <dbReference type="ChEBI" id="CHEBI:59776"/>
    </ligand>
</feature>
<feature type="binding site" evidence="8">
    <location>
        <position position="43"/>
    </location>
    <ligand>
        <name>D-ribose 5-phosphate</name>
        <dbReference type="ChEBI" id="CHEBI:78346"/>
    </ligand>
</feature>
<dbReference type="EC" id="4.3.3.6" evidence="8"/>
<feature type="binding site" evidence="8">
    <location>
        <begin position="254"/>
        <end position="255"/>
    </location>
    <ligand>
        <name>D-ribose 5-phosphate</name>
        <dbReference type="ChEBI" id="CHEBI:78346"/>
    </ligand>
</feature>
<feature type="region of interest" description="Disordered" evidence="10">
    <location>
        <begin position="1"/>
        <end position="27"/>
    </location>
</feature>
<comment type="similarity">
    <text evidence="2 8 9">Belongs to the PdxS/SNZ family.</text>
</comment>
<keyword evidence="13" id="KW-1185">Reference proteome</keyword>
<feature type="binding site" evidence="8">
    <location>
        <position position="233"/>
    </location>
    <ligand>
        <name>D-ribose 5-phosphate</name>
        <dbReference type="ChEBI" id="CHEBI:78346"/>
    </ligand>
</feature>
<comment type="subunit">
    <text evidence="7">Homohexamer and homododecamer. In the presence of PdxT, forms a dodecamer of heterodimers.</text>
</comment>
<dbReference type="GO" id="GO:0042823">
    <property type="term" value="P:pyridoxal phosphate biosynthetic process"/>
    <property type="evidence" value="ECO:0007669"/>
    <property type="project" value="UniProtKB-UniRule"/>
</dbReference>
<dbReference type="InterPro" id="IPR033755">
    <property type="entry name" value="PdxS/SNZ_N"/>
</dbReference>
<accession>A0A4R6UW75</accession>
<evidence type="ECO:0000313" key="13">
    <source>
        <dbReference type="Proteomes" id="UP000295281"/>
    </source>
</evidence>
<dbReference type="Proteomes" id="UP000295281">
    <property type="component" value="Unassembled WGS sequence"/>
</dbReference>
<feature type="compositionally biased region" description="Polar residues" evidence="10">
    <location>
        <begin position="1"/>
        <end position="25"/>
    </location>
</feature>
<evidence type="ECO:0000256" key="10">
    <source>
        <dbReference type="SAM" id="MobiDB-lite"/>
    </source>
</evidence>
<evidence type="ECO:0000256" key="9">
    <source>
        <dbReference type="PROSITE-ProRule" id="PRU00481"/>
    </source>
</evidence>
<evidence type="ECO:0000256" key="4">
    <source>
        <dbReference type="ARBA" id="ARBA00023239"/>
    </source>
</evidence>
<name>A0A4R6UW75_9ACTN</name>
<evidence type="ECO:0000256" key="5">
    <source>
        <dbReference type="ARBA" id="ARBA00023270"/>
    </source>
</evidence>
<dbReference type="PROSITE" id="PS01235">
    <property type="entry name" value="PDXS_SNZ_1"/>
    <property type="match status" value="1"/>
</dbReference>
<comment type="function">
    <text evidence="8">Catalyzes the formation of pyridoxal 5'-phosphate from ribose 5-phosphate (RBP), glyceraldehyde 3-phosphate (G3P) and ammonia. The ammonia is provided by the PdxT subunit. Can also use ribulose 5-phosphate and dihydroxyacetone phosphate as substrates, resulting from enzyme-catalyzed isomerization of RBP and G3P, respectively.</text>
</comment>
<dbReference type="SUPFAM" id="SSF51366">
    <property type="entry name" value="Ribulose-phoshate binding barrel"/>
    <property type="match status" value="1"/>
</dbReference>
<dbReference type="InterPro" id="IPR013785">
    <property type="entry name" value="Aldolase_TIM"/>
</dbReference>
<keyword evidence="4 8" id="KW-0456">Lyase</keyword>
<dbReference type="AlphaFoldDB" id="A0A4R6UW75"/>
<reference evidence="12 13" key="1">
    <citation type="submission" date="2019-03" db="EMBL/GenBank/DDBJ databases">
        <title>Genomic Encyclopedia of Type Strains, Phase IV (KMG-IV): sequencing the most valuable type-strain genomes for metagenomic binning, comparative biology and taxonomic classification.</title>
        <authorList>
            <person name="Goeker M."/>
        </authorList>
    </citation>
    <scope>NUCLEOTIDE SEQUENCE [LARGE SCALE GENOMIC DNA]</scope>
    <source>
        <strain evidence="12 13">DSM 46770</strain>
    </source>
</reference>
<dbReference type="Gene3D" id="3.20.20.70">
    <property type="entry name" value="Aldolase class I"/>
    <property type="match status" value="1"/>
</dbReference>
<dbReference type="GO" id="GO:0036381">
    <property type="term" value="F:pyridoxal 5'-phosphate synthase (glutamine hydrolysing) activity"/>
    <property type="evidence" value="ECO:0007669"/>
    <property type="project" value="UniProtKB-UniRule"/>
</dbReference>
<dbReference type="HAMAP" id="MF_01824">
    <property type="entry name" value="PdxS"/>
    <property type="match status" value="1"/>
</dbReference>
<dbReference type="NCBIfam" id="TIGR00343">
    <property type="entry name" value="pyridoxal 5'-phosphate synthase lyase subunit PdxS"/>
    <property type="match status" value="1"/>
</dbReference>
<dbReference type="InterPro" id="IPR001852">
    <property type="entry name" value="PdxS/SNZ"/>
</dbReference>
<evidence type="ECO:0000256" key="3">
    <source>
        <dbReference type="ARBA" id="ARBA00022898"/>
    </source>
</evidence>
<feature type="domain" description="PdxS/SNZ N-terminal" evidence="11">
    <location>
        <begin position="26"/>
        <end position="231"/>
    </location>
</feature>
<dbReference type="InterPro" id="IPR011060">
    <property type="entry name" value="RibuloseP-bd_barrel"/>
</dbReference>
<evidence type="ECO:0000256" key="7">
    <source>
        <dbReference type="ARBA" id="ARBA00061750"/>
    </source>
</evidence>
<protein>
    <recommendedName>
        <fullName evidence="8">Pyridoxal 5'-phosphate synthase subunit PdxS</fullName>
        <shortName evidence="8">PLP synthase subunit PdxS</shortName>
        <ecNumber evidence="8">4.3.3.6</ecNumber>
    </recommendedName>
    <alternativeName>
        <fullName evidence="8">Pdx1</fullName>
    </alternativeName>
</protein>
<dbReference type="UniPathway" id="UPA00245"/>
<proteinExistence type="inferred from homology"/>
<evidence type="ECO:0000256" key="8">
    <source>
        <dbReference type="HAMAP-Rule" id="MF_01824"/>
    </source>
</evidence>
<dbReference type="Pfam" id="PF01680">
    <property type="entry name" value="SOR_SNZ"/>
    <property type="match status" value="1"/>
</dbReference>
<dbReference type="PANTHER" id="PTHR31829">
    <property type="entry name" value="PYRIDOXAL 5'-PHOSPHATE SYNTHASE SUBUNIT SNZ1-RELATED"/>
    <property type="match status" value="1"/>
</dbReference>
<dbReference type="PROSITE" id="PS51129">
    <property type="entry name" value="PDXS_SNZ_2"/>
    <property type="match status" value="1"/>
</dbReference>
<feature type="binding site" evidence="8">
    <location>
        <position position="172"/>
    </location>
    <ligand>
        <name>D-ribose 5-phosphate</name>
        <dbReference type="ChEBI" id="CHEBI:78346"/>
    </ligand>
</feature>
<evidence type="ECO:0000256" key="6">
    <source>
        <dbReference type="ARBA" id="ARBA00047992"/>
    </source>
</evidence>
<dbReference type="GO" id="GO:0006520">
    <property type="term" value="P:amino acid metabolic process"/>
    <property type="evidence" value="ECO:0007669"/>
    <property type="project" value="TreeGrafter"/>
</dbReference>
<evidence type="ECO:0000313" key="12">
    <source>
        <dbReference type="EMBL" id="TDQ51610.1"/>
    </source>
</evidence>
<dbReference type="EMBL" id="SNYN01000010">
    <property type="protein sequence ID" value="TDQ51610.1"/>
    <property type="molecule type" value="Genomic_DNA"/>
</dbReference>
<comment type="catalytic activity">
    <reaction evidence="6 8">
        <text>aldehydo-D-ribose 5-phosphate + D-glyceraldehyde 3-phosphate + L-glutamine = pyridoxal 5'-phosphate + L-glutamate + phosphate + 3 H2O + H(+)</text>
        <dbReference type="Rhea" id="RHEA:31507"/>
        <dbReference type="ChEBI" id="CHEBI:15377"/>
        <dbReference type="ChEBI" id="CHEBI:15378"/>
        <dbReference type="ChEBI" id="CHEBI:29985"/>
        <dbReference type="ChEBI" id="CHEBI:43474"/>
        <dbReference type="ChEBI" id="CHEBI:58273"/>
        <dbReference type="ChEBI" id="CHEBI:58359"/>
        <dbReference type="ChEBI" id="CHEBI:59776"/>
        <dbReference type="ChEBI" id="CHEBI:597326"/>
        <dbReference type="EC" id="4.3.3.6"/>
    </reaction>
</comment>
<evidence type="ECO:0000256" key="2">
    <source>
        <dbReference type="ARBA" id="ARBA00007281"/>
    </source>
</evidence>
<feature type="active site" description="Schiff-base intermediate with D-ribose 5-phosphate" evidence="8">
    <location>
        <position position="100"/>
    </location>
</feature>
<dbReference type="FunFam" id="3.20.20.70:FF:000001">
    <property type="entry name" value="Pyridoxine biosynthesis protein PDX1"/>
    <property type="match status" value="1"/>
</dbReference>
<dbReference type="PANTHER" id="PTHR31829:SF0">
    <property type="entry name" value="PYRIDOXAL 5'-PHOSPHATE SYNTHASE SUBUNIT SNZ1-RELATED"/>
    <property type="match status" value="1"/>
</dbReference>
<sequence length="313" mass="33389">MSTENLESTAVTNTPENTTESTVGTTRVKRGMAEQLKGGVIMDVVTPEQAKIAEDAGAVAVMALERVPADIRKDGGVARMSDPDMIDGIKAAVTIPVMAKVRIGHFVEAQVLEFLQVDFVDESEVLTPADEAYHIDKWAFEVPFVCGATNLGEALRRIAEGAAMIRSKGEAGTGNVVEATRHMRSIQSEIRRLSILDEAELFGAAKELRAPYELVKEVAKLGKLPVPLFSAGGVATPADAALMRQLGAESVFVGSGIFKSGDPAKRAEAIVKATTFYDDPATIARVSRGLGEAMVGINLDDLADGQRYADRGW</sequence>
<gene>
    <name evidence="8" type="primary">pdxS</name>
    <name evidence="12" type="ORF">EV190_11099</name>
</gene>
<comment type="pathway">
    <text evidence="1 8">Cofactor biosynthesis; pyridoxal 5'-phosphate biosynthesis.</text>
</comment>